<feature type="chain" id="PRO_5039946091" evidence="9">
    <location>
        <begin position="20"/>
        <end position="916"/>
    </location>
</feature>
<feature type="domain" description="EGF-like" evidence="11">
    <location>
        <begin position="760"/>
        <end position="800"/>
    </location>
</feature>
<dbReference type="RefSeq" id="XP_035700297.1">
    <property type="nucleotide sequence ID" value="XM_035844404.1"/>
</dbReference>
<feature type="domain" description="EGF-like" evidence="11">
    <location>
        <begin position="195"/>
        <end position="235"/>
    </location>
</feature>
<gene>
    <name evidence="13" type="primary">LOC118432784</name>
</gene>
<feature type="disulfide bond" evidence="6">
    <location>
        <begin position="790"/>
        <end position="799"/>
    </location>
</feature>
<proteinExistence type="predicted"/>
<dbReference type="FunFam" id="2.10.25.10:FF:000005">
    <property type="entry name" value="Fibrillin 2"/>
    <property type="match status" value="1"/>
</dbReference>
<dbReference type="CDD" id="cd00054">
    <property type="entry name" value="EGF_CA"/>
    <property type="match status" value="7"/>
</dbReference>
<reference evidence="12" key="1">
    <citation type="journal article" date="2020" name="Nat. Ecol. Evol.">
        <title>Deeply conserved synteny resolves early events in vertebrate evolution.</title>
        <authorList>
            <person name="Simakov O."/>
            <person name="Marletaz F."/>
            <person name="Yue J.X."/>
            <person name="O'Connell B."/>
            <person name="Jenkins J."/>
            <person name="Brandt A."/>
            <person name="Calef R."/>
            <person name="Tung C.H."/>
            <person name="Huang T.K."/>
            <person name="Schmutz J."/>
            <person name="Satoh N."/>
            <person name="Yu J.K."/>
            <person name="Putnam N.H."/>
            <person name="Green R.E."/>
            <person name="Rokhsar D.S."/>
        </authorList>
    </citation>
    <scope>NUCLEOTIDE SEQUENCE [LARGE SCALE GENOMIC DNA]</scope>
    <source>
        <strain evidence="12">S238N-H82</strain>
    </source>
</reference>
<dbReference type="PANTHER" id="PTHR24050">
    <property type="entry name" value="PA14 DOMAIN-CONTAINING PROTEIN"/>
    <property type="match status" value="1"/>
</dbReference>
<dbReference type="Pfam" id="PF01390">
    <property type="entry name" value="SEA"/>
    <property type="match status" value="1"/>
</dbReference>
<dbReference type="Gene3D" id="3.30.70.960">
    <property type="entry name" value="SEA domain"/>
    <property type="match status" value="1"/>
</dbReference>
<keyword evidence="1 6" id="KW-0245">EGF-like domain</keyword>
<dbReference type="GeneID" id="118432784"/>
<feature type="domain" description="EGF-like" evidence="11">
    <location>
        <begin position="689"/>
        <end position="728"/>
    </location>
</feature>
<evidence type="ECO:0000256" key="4">
    <source>
        <dbReference type="ARBA" id="ARBA00023157"/>
    </source>
</evidence>
<dbReference type="GO" id="GO:0071944">
    <property type="term" value="C:cell periphery"/>
    <property type="evidence" value="ECO:0007669"/>
    <property type="project" value="UniProtKB-ARBA"/>
</dbReference>
<dbReference type="Pfam" id="PF07645">
    <property type="entry name" value="EGF_CA"/>
    <property type="match status" value="8"/>
</dbReference>
<dbReference type="InterPro" id="IPR001881">
    <property type="entry name" value="EGF-like_Ca-bd_dom"/>
</dbReference>
<feature type="domain" description="EGF-like" evidence="11">
    <location>
        <begin position="400"/>
        <end position="439"/>
    </location>
</feature>
<dbReference type="SUPFAM" id="SSF57184">
    <property type="entry name" value="Growth factor receptor domain"/>
    <property type="match status" value="2"/>
</dbReference>
<accession>A0A9J7ND41</accession>
<dbReference type="InterPro" id="IPR052235">
    <property type="entry name" value="Nephronectin_domain"/>
</dbReference>
<dbReference type="FunFam" id="2.10.25.10:FF:000010">
    <property type="entry name" value="Pro-epidermal growth factor"/>
    <property type="match status" value="1"/>
</dbReference>
<dbReference type="FunFam" id="2.10.25.10:FF:000653">
    <property type="entry name" value="Putative Fibrillin-1"/>
    <property type="match status" value="1"/>
</dbReference>
<feature type="domain" description="EGF-like" evidence="11">
    <location>
        <begin position="156"/>
        <end position="193"/>
    </location>
</feature>
<reference evidence="13" key="2">
    <citation type="submission" date="2025-08" db="UniProtKB">
        <authorList>
            <consortium name="RefSeq"/>
        </authorList>
    </citation>
    <scope>IDENTIFICATION</scope>
    <source>
        <strain evidence="13">S238N-H82</strain>
        <tissue evidence="13">Testes</tissue>
    </source>
</reference>
<dbReference type="InterPro" id="IPR000742">
    <property type="entry name" value="EGF"/>
</dbReference>
<dbReference type="SUPFAM" id="SSF57196">
    <property type="entry name" value="EGF/Laminin"/>
    <property type="match status" value="6"/>
</dbReference>
<evidence type="ECO:0000313" key="13">
    <source>
        <dbReference type="RefSeq" id="XP_035700297.1"/>
    </source>
</evidence>
<dbReference type="GO" id="GO:0005509">
    <property type="term" value="F:calcium ion binding"/>
    <property type="evidence" value="ECO:0007669"/>
    <property type="project" value="InterPro"/>
</dbReference>
<dbReference type="SMART" id="SM00200">
    <property type="entry name" value="SEA"/>
    <property type="match status" value="1"/>
</dbReference>
<feature type="domain" description="SEA" evidence="10">
    <location>
        <begin position="566"/>
        <end position="692"/>
    </location>
</feature>
<feature type="domain" description="EGF-like" evidence="11">
    <location>
        <begin position="524"/>
        <end position="564"/>
    </location>
</feature>
<dbReference type="AlphaFoldDB" id="A0A9J7ND41"/>
<evidence type="ECO:0000259" key="10">
    <source>
        <dbReference type="PROSITE" id="PS50024"/>
    </source>
</evidence>
<keyword evidence="3" id="KW-0677">Repeat</keyword>
<feature type="domain" description="EGF-like" evidence="11">
    <location>
        <begin position="277"/>
        <end position="317"/>
    </location>
</feature>
<feature type="transmembrane region" description="Helical" evidence="8">
    <location>
        <begin position="804"/>
        <end position="831"/>
    </location>
</feature>
<keyword evidence="8" id="KW-0472">Membrane</keyword>
<feature type="region of interest" description="Disordered" evidence="7">
    <location>
        <begin position="72"/>
        <end position="97"/>
    </location>
</feature>
<dbReference type="PROSITE" id="PS00022">
    <property type="entry name" value="EGF_1"/>
    <property type="match status" value="1"/>
</dbReference>
<dbReference type="Pfam" id="PF00008">
    <property type="entry name" value="EGF"/>
    <property type="match status" value="2"/>
</dbReference>
<dbReference type="FunFam" id="2.10.25.10:FF:000038">
    <property type="entry name" value="Fibrillin 2"/>
    <property type="match status" value="5"/>
</dbReference>
<feature type="domain" description="EGF-like" evidence="11">
    <location>
        <begin position="440"/>
        <end position="484"/>
    </location>
</feature>
<feature type="region of interest" description="Disordered" evidence="7">
    <location>
        <begin position="874"/>
        <end position="906"/>
    </location>
</feature>
<protein>
    <submittedName>
        <fullName evidence="13">Fibrillin-2-like</fullName>
    </submittedName>
</protein>
<dbReference type="InterPro" id="IPR036364">
    <property type="entry name" value="SEA_dom_sf"/>
</dbReference>
<evidence type="ECO:0000256" key="1">
    <source>
        <dbReference type="ARBA" id="ARBA00022536"/>
    </source>
</evidence>
<feature type="disulfide bond" evidence="6">
    <location>
        <begin position="404"/>
        <end position="414"/>
    </location>
</feature>
<evidence type="ECO:0000256" key="9">
    <source>
        <dbReference type="SAM" id="SignalP"/>
    </source>
</evidence>
<dbReference type="PROSITE" id="PS01187">
    <property type="entry name" value="EGF_CA"/>
    <property type="match status" value="4"/>
</dbReference>
<dbReference type="InterPro" id="IPR049883">
    <property type="entry name" value="NOTCH1_EGF-like"/>
</dbReference>
<dbReference type="Pfam" id="PF12947">
    <property type="entry name" value="EGF_3"/>
    <property type="match status" value="1"/>
</dbReference>
<dbReference type="Gene3D" id="2.10.25.10">
    <property type="entry name" value="Laminin"/>
    <property type="match status" value="11"/>
</dbReference>
<sequence>MEKLAAFIFVLVCCTYVEGQTTPNTTIATTNVTNTTASATAATTNGTQNATTEAMATTVVVSTVVATTQQNTTTAAQPTTGGNTTAAGATPAGNTTASVAPTAAASTSVASTANISTAAAATTQLSTDAAATTNATTTTKKTTVMATTTPLVTTTEVDLCLTAPCQHGGNCSKVPGGYMCDCTGTGYTGKNCTEDVDECQTGGHMCDGNATCTNTVGSYNCSCNSGYDGDGMNCTDINECNEMNVCHPTLATCHNTPGSYHCDCKEGQIGNGTYCEDVDECAFGIDACDVHATCNNTDGNYTCTCIAGHDGDGFNCTDIDECSTSTHTCHAHATCVNTEGSFTCECNDGYARNGTECVDVDECFLGTDACQFICENTDGSYTCRCPDDYILEADNTTCALNGTCGVTCNNPAYCVVGENSTSTCACPQGYVLEGGVNCEDIDECSNSSLHMCDPDGGRCVNTEGGYSCECDAGFTLQADGTTCQDDDECTTVCKNGDCINVPGSFNCSCNTGYQYNPTTQNCDDVNECEEQATDCGENQKCENLMGNYTCSCLPGFYRKGGNCYKATNAFEGQIEFEDTFIPELADPATQAFRDKAALVEAELDKFFRPRYTNTFEGVQVKAFRSGSVVAEYDLLFAVPPGQTATLTAENLHTELTTELRRSCTTANGQTFCQLGDLSGVDLEGTRVEDLNECASPDSHQCPANTDCVNIDGGYRCACKAGYQPDPTLQAVDGKEFCIALDPCEDNPCQDTEYCYLKEDRTSECKECPCLNGGTCVTVRRGDNYHYSCRCPGGYSGDECGSQTVFFITTIACAAGAGLFLIILIIIAVCACCRRKDKSQSNGALHHGVESYGDGGWRPGKLRANFDLDKHMEMQETEPKHRLSGDEAADGATTFGSGHTNKAATGDDGKQLDMDYF</sequence>
<evidence type="ECO:0000256" key="3">
    <source>
        <dbReference type="ARBA" id="ARBA00022737"/>
    </source>
</evidence>
<evidence type="ECO:0000256" key="8">
    <source>
        <dbReference type="SAM" id="Phobius"/>
    </source>
</evidence>
<dbReference type="PANTHER" id="PTHR24050:SF28">
    <property type="entry name" value="UROMODULIN-LIKE"/>
    <property type="match status" value="1"/>
</dbReference>
<keyword evidence="5" id="KW-0325">Glycoprotein</keyword>
<evidence type="ECO:0000313" key="12">
    <source>
        <dbReference type="Proteomes" id="UP000001554"/>
    </source>
</evidence>
<feature type="compositionally biased region" description="Basic and acidic residues" evidence="7">
    <location>
        <begin position="874"/>
        <end position="884"/>
    </location>
</feature>
<evidence type="ECO:0000256" key="7">
    <source>
        <dbReference type="SAM" id="MobiDB-lite"/>
    </source>
</evidence>
<feature type="domain" description="EGF-like" evidence="11">
    <location>
        <begin position="236"/>
        <end position="276"/>
    </location>
</feature>
<name>A0A9J7ND41_BRAFL</name>
<organism evidence="12 13">
    <name type="scientific">Branchiostoma floridae</name>
    <name type="common">Florida lancelet</name>
    <name type="synonym">Amphioxus</name>
    <dbReference type="NCBI Taxonomy" id="7739"/>
    <lineage>
        <taxon>Eukaryota</taxon>
        <taxon>Metazoa</taxon>
        <taxon>Chordata</taxon>
        <taxon>Cephalochordata</taxon>
        <taxon>Leptocardii</taxon>
        <taxon>Amphioxiformes</taxon>
        <taxon>Branchiostomatidae</taxon>
        <taxon>Branchiostoma</taxon>
    </lineage>
</organism>
<dbReference type="KEGG" id="bfo:118432784"/>
<dbReference type="Proteomes" id="UP000001554">
    <property type="component" value="Chromosome 16"/>
</dbReference>
<dbReference type="SMART" id="SM00181">
    <property type="entry name" value="EGF"/>
    <property type="match status" value="12"/>
</dbReference>
<evidence type="ECO:0000256" key="5">
    <source>
        <dbReference type="ARBA" id="ARBA00023180"/>
    </source>
</evidence>
<dbReference type="SMART" id="SM00179">
    <property type="entry name" value="EGF_CA"/>
    <property type="match status" value="10"/>
</dbReference>
<dbReference type="OMA" id="INECNEM"/>
<keyword evidence="2 9" id="KW-0732">Signal</keyword>
<keyword evidence="8" id="KW-1133">Transmembrane helix</keyword>
<evidence type="ECO:0000256" key="6">
    <source>
        <dbReference type="PROSITE-ProRule" id="PRU00076"/>
    </source>
</evidence>
<dbReference type="PROSITE" id="PS50024">
    <property type="entry name" value="SEA"/>
    <property type="match status" value="1"/>
</dbReference>
<keyword evidence="12" id="KW-1185">Reference proteome</keyword>
<feature type="domain" description="EGF-like" evidence="11">
    <location>
        <begin position="318"/>
        <end position="358"/>
    </location>
</feature>
<dbReference type="InterPro" id="IPR018097">
    <property type="entry name" value="EGF_Ca-bd_CS"/>
</dbReference>
<dbReference type="InterPro" id="IPR000082">
    <property type="entry name" value="SEA_dom"/>
</dbReference>
<evidence type="ECO:0000259" key="11">
    <source>
        <dbReference type="PROSITE" id="PS50026"/>
    </source>
</evidence>
<dbReference type="InterPro" id="IPR024731">
    <property type="entry name" value="NELL2-like_EGF"/>
</dbReference>
<dbReference type="PROSITE" id="PS01186">
    <property type="entry name" value="EGF_2"/>
    <property type="match status" value="7"/>
</dbReference>
<dbReference type="InterPro" id="IPR000152">
    <property type="entry name" value="EGF-type_Asp/Asn_hydroxyl_site"/>
</dbReference>
<dbReference type="OrthoDB" id="283575at2759"/>
<dbReference type="SUPFAM" id="SSF82671">
    <property type="entry name" value="SEA domain"/>
    <property type="match status" value="1"/>
</dbReference>
<dbReference type="PROSITE" id="PS50026">
    <property type="entry name" value="EGF_3"/>
    <property type="match status" value="11"/>
</dbReference>
<feature type="signal peptide" evidence="9">
    <location>
        <begin position="1"/>
        <end position="19"/>
    </location>
</feature>
<keyword evidence="8" id="KW-0812">Transmembrane</keyword>
<feature type="domain" description="EGF-like" evidence="11">
    <location>
        <begin position="485"/>
        <end position="523"/>
    </location>
</feature>
<dbReference type="InterPro" id="IPR009030">
    <property type="entry name" value="Growth_fac_rcpt_cys_sf"/>
</dbReference>
<keyword evidence="4 6" id="KW-1015">Disulfide bond</keyword>
<comment type="caution">
    <text evidence="6">Lacks conserved residue(s) required for the propagation of feature annotation.</text>
</comment>
<evidence type="ECO:0000256" key="2">
    <source>
        <dbReference type="ARBA" id="ARBA00022729"/>
    </source>
</evidence>
<feature type="compositionally biased region" description="Polar residues" evidence="7">
    <location>
        <begin position="893"/>
        <end position="902"/>
    </location>
</feature>
<dbReference type="PROSITE" id="PS00010">
    <property type="entry name" value="ASX_HYDROXYL"/>
    <property type="match status" value="8"/>
</dbReference>